<dbReference type="EMBL" id="BAAALS010000007">
    <property type="protein sequence ID" value="GAA1748231.1"/>
    <property type="molecule type" value="Genomic_DNA"/>
</dbReference>
<feature type="transmembrane region" description="Helical" evidence="2">
    <location>
        <begin position="59"/>
        <end position="77"/>
    </location>
</feature>
<gene>
    <name evidence="3" type="ORF">GCM10009681_19320</name>
</gene>
<comment type="caution">
    <text evidence="3">The sequence shown here is derived from an EMBL/GenBank/DDBJ whole genome shotgun (WGS) entry which is preliminary data.</text>
</comment>
<feature type="region of interest" description="Disordered" evidence="1">
    <location>
        <begin position="143"/>
        <end position="210"/>
    </location>
</feature>
<dbReference type="RefSeq" id="WP_344079072.1">
    <property type="nucleotide sequence ID" value="NZ_BAAALS010000007.1"/>
</dbReference>
<evidence type="ECO:0000313" key="3">
    <source>
        <dbReference type="EMBL" id="GAA1748231.1"/>
    </source>
</evidence>
<protein>
    <submittedName>
        <fullName evidence="3">Uncharacterized protein</fullName>
    </submittedName>
</protein>
<sequence length="210" mass="22708">MFKRKATVKSHSDMFRDEIAESYDHFKAAASHAPGGAAEMLTPAYDKTRHMASRRMKQGVAVIVPLYATMKSGVRHARSTPEPKKERNALPALLVLLTAGVALGALGALVMRRRRAAQEWDEFEPSGSFEDETVEVRSKVSTATKKMTEGAASVAGNVSDRAGRLADSLRGKSGEAEDRPHGESPFKAFADDNPTADDLVARAGNQEQNP</sequence>
<keyword evidence="2" id="KW-0472">Membrane</keyword>
<evidence type="ECO:0000313" key="4">
    <source>
        <dbReference type="Proteomes" id="UP001500655"/>
    </source>
</evidence>
<evidence type="ECO:0000256" key="1">
    <source>
        <dbReference type="SAM" id="MobiDB-lite"/>
    </source>
</evidence>
<dbReference type="Proteomes" id="UP001500655">
    <property type="component" value="Unassembled WGS sequence"/>
</dbReference>
<feature type="transmembrane region" description="Helical" evidence="2">
    <location>
        <begin position="89"/>
        <end position="110"/>
    </location>
</feature>
<evidence type="ECO:0000256" key="2">
    <source>
        <dbReference type="SAM" id="Phobius"/>
    </source>
</evidence>
<proteinExistence type="predicted"/>
<keyword evidence="2" id="KW-1133">Transmembrane helix</keyword>
<accession>A0ABP4W9S3</accession>
<keyword evidence="4" id="KW-1185">Reference proteome</keyword>
<organism evidence="3 4">
    <name type="scientific">Luedemannella helvata</name>
    <dbReference type="NCBI Taxonomy" id="349315"/>
    <lineage>
        <taxon>Bacteria</taxon>
        <taxon>Bacillati</taxon>
        <taxon>Actinomycetota</taxon>
        <taxon>Actinomycetes</taxon>
        <taxon>Micromonosporales</taxon>
        <taxon>Micromonosporaceae</taxon>
        <taxon>Luedemannella</taxon>
    </lineage>
</organism>
<reference evidence="4" key="1">
    <citation type="journal article" date="2019" name="Int. J. Syst. Evol. Microbiol.">
        <title>The Global Catalogue of Microorganisms (GCM) 10K type strain sequencing project: providing services to taxonomists for standard genome sequencing and annotation.</title>
        <authorList>
            <consortium name="The Broad Institute Genomics Platform"/>
            <consortium name="The Broad Institute Genome Sequencing Center for Infectious Disease"/>
            <person name="Wu L."/>
            <person name="Ma J."/>
        </authorList>
    </citation>
    <scope>NUCLEOTIDE SEQUENCE [LARGE SCALE GENOMIC DNA]</scope>
    <source>
        <strain evidence="4">JCM 13249</strain>
    </source>
</reference>
<feature type="compositionally biased region" description="Basic and acidic residues" evidence="1">
    <location>
        <begin position="161"/>
        <end position="184"/>
    </location>
</feature>
<name>A0ABP4W9S3_9ACTN</name>
<keyword evidence="2" id="KW-0812">Transmembrane</keyword>